<comment type="caution">
    <text evidence="6">The sequence shown here is derived from an EMBL/GenBank/DDBJ whole genome shotgun (WGS) entry which is preliminary data.</text>
</comment>
<dbReference type="SUPFAM" id="SSF51445">
    <property type="entry name" value="(Trans)glycosidases"/>
    <property type="match status" value="1"/>
</dbReference>
<name>A0ABQ5QD19_9BACT</name>
<protein>
    <recommendedName>
        <fullName evidence="5">GH18 domain-containing protein</fullName>
    </recommendedName>
</protein>
<organism evidence="6 7">
    <name type="scientific">Geothrix limicola</name>
    <dbReference type="NCBI Taxonomy" id="2927978"/>
    <lineage>
        <taxon>Bacteria</taxon>
        <taxon>Pseudomonadati</taxon>
        <taxon>Acidobacteriota</taxon>
        <taxon>Holophagae</taxon>
        <taxon>Holophagales</taxon>
        <taxon>Holophagaceae</taxon>
        <taxon>Geothrix</taxon>
    </lineage>
</organism>
<keyword evidence="2 3" id="KW-0326">Glycosidase</keyword>
<dbReference type="InterPro" id="IPR001223">
    <property type="entry name" value="Glyco_hydro18_cat"/>
</dbReference>
<evidence type="ECO:0000259" key="5">
    <source>
        <dbReference type="Pfam" id="PF00704"/>
    </source>
</evidence>
<dbReference type="RefSeq" id="WP_285571105.1">
    <property type="nucleotide sequence ID" value="NZ_BSDE01000001.1"/>
</dbReference>
<evidence type="ECO:0000313" key="6">
    <source>
        <dbReference type="EMBL" id="GLH72469.1"/>
    </source>
</evidence>
<dbReference type="InterPro" id="IPR017853">
    <property type="entry name" value="GH"/>
</dbReference>
<dbReference type="PROSITE" id="PS01095">
    <property type="entry name" value="GH18_1"/>
    <property type="match status" value="1"/>
</dbReference>
<sequence>MKRLITLGALAGSLLAHDVMGWIPPYRLEISRKALRHKAGPVTADQWLSRLGLQFWILNSEGRLAYAERGERITDVDVSHFRQWAQTRGVMVLLTVYNHDGKIWDWQRARTAFTLHRDTLVKSLVDEMLRLCLDGIDLDLEGEGNLDGDRAAYGAFVAALSAAVHAKGKLLTIDSFHSPCFNAPNMAWWGDWKGQVDAIHSMGYGDLYEANASDFTPEGGQPCAGGAAIFRFSWQVDWAKSKGYRPAQVLLGVPGWQYEWGGSALPGHLQDLAKTGAGCAVWDIPSILGDGKDARWSSEAAWKALAAFKQAE</sequence>
<evidence type="ECO:0000256" key="4">
    <source>
        <dbReference type="RuleBase" id="RU004453"/>
    </source>
</evidence>
<proteinExistence type="inferred from homology"/>
<feature type="domain" description="GH18" evidence="5">
    <location>
        <begin position="105"/>
        <end position="270"/>
    </location>
</feature>
<comment type="similarity">
    <text evidence="4">Belongs to the glycosyl hydrolase 18 family.</text>
</comment>
<dbReference type="InterPro" id="IPR001579">
    <property type="entry name" value="Glyco_hydro_18_chit_AS"/>
</dbReference>
<evidence type="ECO:0000256" key="2">
    <source>
        <dbReference type="ARBA" id="ARBA00023295"/>
    </source>
</evidence>
<dbReference type="Gene3D" id="3.20.20.80">
    <property type="entry name" value="Glycosidases"/>
    <property type="match status" value="1"/>
</dbReference>
<reference evidence="6 7" key="1">
    <citation type="journal article" date="2023" name="Antonie Van Leeuwenhoek">
        <title>Mesoterricola silvestris gen. nov., sp. nov., Mesoterricola sediminis sp. nov., Geothrix oryzae sp. nov., Geothrix edaphica sp. nov., Geothrix rubra sp. nov., and Geothrix limicola sp. nov., six novel members of Acidobacteriota isolated from soils.</title>
        <authorList>
            <person name="Itoh H."/>
            <person name="Sugisawa Y."/>
            <person name="Mise K."/>
            <person name="Xu Z."/>
            <person name="Kuniyasu M."/>
            <person name="Ushijima N."/>
            <person name="Kawano K."/>
            <person name="Kobayashi E."/>
            <person name="Shiratori Y."/>
            <person name="Masuda Y."/>
            <person name="Senoo K."/>
        </authorList>
    </citation>
    <scope>NUCLEOTIDE SEQUENCE [LARGE SCALE GENOMIC DNA]</scope>
    <source>
        <strain evidence="6 7">Red804</strain>
    </source>
</reference>
<gene>
    <name evidence="6" type="ORF">GETHLI_09710</name>
</gene>
<dbReference type="Pfam" id="PF00704">
    <property type="entry name" value="Glyco_hydro_18"/>
    <property type="match status" value="1"/>
</dbReference>
<accession>A0ABQ5QD19</accession>
<dbReference type="Proteomes" id="UP001165069">
    <property type="component" value="Unassembled WGS sequence"/>
</dbReference>
<dbReference type="EMBL" id="BSDE01000001">
    <property type="protein sequence ID" value="GLH72469.1"/>
    <property type="molecule type" value="Genomic_DNA"/>
</dbReference>
<keyword evidence="1 3" id="KW-0378">Hydrolase</keyword>
<evidence type="ECO:0000313" key="7">
    <source>
        <dbReference type="Proteomes" id="UP001165069"/>
    </source>
</evidence>
<evidence type="ECO:0000256" key="3">
    <source>
        <dbReference type="RuleBase" id="RU000489"/>
    </source>
</evidence>
<keyword evidence="7" id="KW-1185">Reference proteome</keyword>
<evidence type="ECO:0000256" key="1">
    <source>
        <dbReference type="ARBA" id="ARBA00022801"/>
    </source>
</evidence>